<dbReference type="InterPro" id="IPR051289">
    <property type="entry name" value="LAGLIDADG_Endonuclease"/>
</dbReference>
<organism evidence="8">
    <name type="scientific">Bipolaris cookei</name>
    <dbReference type="NCBI Taxonomy" id="74410"/>
    <lineage>
        <taxon>Eukaryota</taxon>
        <taxon>Fungi</taxon>
        <taxon>Dikarya</taxon>
        <taxon>Ascomycota</taxon>
        <taxon>Pezizomycotina</taxon>
        <taxon>Dothideomycetes</taxon>
        <taxon>Pleosporomycetidae</taxon>
        <taxon>Pleosporales</taxon>
        <taxon>Pleosporineae</taxon>
        <taxon>Pleosporaceae</taxon>
        <taxon>Bipolaris</taxon>
    </lineage>
</organism>
<dbReference type="InterPro" id="IPR001516">
    <property type="entry name" value="Proton_antipo_N"/>
</dbReference>
<dbReference type="InterPro" id="IPR004860">
    <property type="entry name" value="LAGLIDADG_dom"/>
</dbReference>
<keyword evidence="8" id="KW-0378">Hydrolase</keyword>
<dbReference type="InterPro" id="IPR027434">
    <property type="entry name" value="Homing_endonucl"/>
</dbReference>
<keyword evidence="4" id="KW-0472">Membrane</keyword>
<accession>A0A2H4NRU8</accession>
<keyword evidence="8" id="KW-0540">Nuclease</keyword>
<dbReference type="GO" id="GO:0016020">
    <property type="term" value="C:membrane"/>
    <property type="evidence" value="ECO:0007669"/>
    <property type="project" value="UniProtKB-SubCell"/>
</dbReference>
<dbReference type="Pfam" id="PF00961">
    <property type="entry name" value="LAGLIDADG_1"/>
    <property type="match status" value="2"/>
</dbReference>
<keyword evidence="2" id="KW-0812">Transmembrane</keyword>
<evidence type="ECO:0000313" key="8">
    <source>
        <dbReference type="EMBL" id="ATV95715.1"/>
    </source>
</evidence>
<gene>
    <name evidence="8" type="primary">orf486</name>
</gene>
<dbReference type="FunFam" id="3.10.28.10:FF:000010">
    <property type="entry name" value="LAGLIDADG homing endonuclease I-LtrII"/>
    <property type="match status" value="1"/>
</dbReference>
<dbReference type="Pfam" id="PF00662">
    <property type="entry name" value="Proton_antipo_N"/>
    <property type="match status" value="1"/>
</dbReference>
<feature type="chain" id="PRO_5014166133" evidence="5">
    <location>
        <begin position="17"/>
        <end position="510"/>
    </location>
</feature>
<dbReference type="GeneID" id="35116801"/>
<dbReference type="RefSeq" id="YP_009445555.1">
    <property type="nucleotide sequence ID" value="NC_036417.1"/>
</dbReference>
<dbReference type="AlphaFoldDB" id="A0A2H4NRU8"/>
<comment type="subcellular location">
    <subcellularLocation>
        <location evidence="1">Membrane</location>
        <topology evidence="1">Multi-pass membrane protein</topology>
    </subcellularLocation>
</comment>
<keyword evidence="3" id="KW-1133">Transmembrane helix</keyword>
<evidence type="ECO:0000256" key="5">
    <source>
        <dbReference type="SAM" id="SignalP"/>
    </source>
</evidence>
<evidence type="ECO:0000256" key="2">
    <source>
        <dbReference type="ARBA" id="ARBA00022692"/>
    </source>
</evidence>
<dbReference type="PANTHER" id="PTHR36181">
    <property type="entry name" value="INTRON-ENCODED ENDONUCLEASE AI3-RELATED"/>
    <property type="match status" value="1"/>
</dbReference>
<name>A0A2H4NRU8_9PLEO</name>
<evidence type="ECO:0000259" key="6">
    <source>
        <dbReference type="Pfam" id="PF00662"/>
    </source>
</evidence>
<protein>
    <submittedName>
        <fullName evidence="8">LAGLIDADG endonuclease</fullName>
    </submittedName>
</protein>
<dbReference type="PANTHER" id="PTHR36181:SF4">
    <property type="entry name" value="LAGLIDADG ENDONUCLEASE"/>
    <property type="match status" value="1"/>
</dbReference>
<keyword evidence="8" id="KW-0496">Mitochondrion</keyword>
<dbReference type="GO" id="GO:0004519">
    <property type="term" value="F:endonuclease activity"/>
    <property type="evidence" value="ECO:0007669"/>
    <property type="project" value="UniProtKB-KW"/>
</dbReference>
<feature type="domain" description="NADH-Ubiquinone oxidoreductase (complex I) chain 5 N-terminal" evidence="6">
    <location>
        <begin position="1"/>
        <end position="25"/>
    </location>
</feature>
<dbReference type="GO" id="GO:0005739">
    <property type="term" value="C:mitochondrion"/>
    <property type="evidence" value="ECO:0007669"/>
    <property type="project" value="UniProtKB-ARBA"/>
</dbReference>
<proteinExistence type="predicted"/>
<evidence type="ECO:0000256" key="1">
    <source>
        <dbReference type="ARBA" id="ARBA00004141"/>
    </source>
</evidence>
<evidence type="ECO:0000259" key="7">
    <source>
        <dbReference type="Pfam" id="PF00961"/>
    </source>
</evidence>
<dbReference type="SUPFAM" id="SSF55608">
    <property type="entry name" value="Homing endonucleases"/>
    <property type="match status" value="2"/>
</dbReference>
<geneLocation type="mitochondrion" evidence="8"/>
<feature type="domain" description="Homing endonuclease LAGLIDADG" evidence="7">
    <location>
        <begin position="356"/>
        <end position="455"/>
    </location>
</feature>
<keyword evidence="5" id="KW-0732">Signal</keyword>
<evidence type="ECO:0000256" key="3">
    <source>
        <dbReference type="ARBA" id="ARBA00022989"/>
    </source>
</evidence>
<evidence type="ECO:0000256" key="4">
    <source>
        <dbReference type="ARBA" id="ARBA00023136"/>
    </source>
</evidence>
<keyword evidence="8" id="KW-0255">Endonuclease</keyword>
<sequence>MLIPVLIVSSLVHIYSIGYMSEDPRGYVEGKRFCGDKLSNSGELLKLKVPNCSWKIICGWSNYSDKVTTLKICENKMDNRGSKSVVGYYSATVKEQRVDGSWSVKSSLTDLRCILKNFERKSGINHGFNHQICWSSRIKIPSKQFCLEPVSPMPTFLGHLYKCPKVRGCVYLSLLGGKLKGKVNYSTFTSVNPGVWSGLIDGEGSFSIFLVKDAKRKLGWRVEPKFQLGLHRKDHDVLSQLQLLLGGAGAIYIVRKGEFVNYMISSMEDLNKLILLLEKYPLLTQKSVDFFFFKQVINLINNKAHLTVEGLNQIVNLKASMNLGLSDKLKLEFPRYRVIDRSVIYCDNPIINSSWLSGFVSAEGNFDVRTPKTNNKTGYRVQLRFRITQHLRDIKLMEKIVDYLGGGKIYKYTNSAVHLSIVDFSLITERIIPLFKENPLVGVKSKDYHDWCKIHQLMINNSHLTVEGMNSIREIKLGMNSGRSLRESNEEVILAGYNTSASQTLNKFKE</sequence>
<reference evidence="8" key="1">
    <citation type="submission" date="2017-08" db="EMBL/GenBank/DDBJ databases">
        <title>The genome sequence of Bipolaris cookei reveals mechanisms of pathogenesis underlying target leaf spot of sorghum.</title>
        <authorList>
            <person name="Zaccaron A.Z."/>
            <person name="Bluhm B.H."/>
        </authorList>
    </citation>
    <scope>NUCLEOTIDE SEQUENCE</scope>
    <source>
        <strain evidence="8">LSLP18</strain>
    </source>
</reference>
<feature type="domain" description="Homing endonuclease LAGLIDADG" evidence="7">
    <location>
        <begin position="196"/>
        <end position="296"/>
    </location>
</feature>
<dbReference type="EMBL" id="MF784482">
    <property type="protein sequence ID" value="ATV95715.1"/>
    <property type="molecule type" value="Genomic_DNA"/>
</dbReference>
<dbReference type="Gene3D" id="3.10.28.10">
    <property type="entry name" value="Homing endonucleases"/>
    <property type="match status" value="2"/>
</dbReference>
<feature type="signal peptide" evidence="5">
    <location>
        <begin position="1"/>
        <end position="16"/>
    </location>
</feature>